<proteinExistence type="predicted"/>
<evidence type="ECO:0000313" key="2">
    <source>
        <dbReference type="Proteomes" id="UP000797356"/>
    </source>
</evidence>
<dbReference type="OrthoDB" id="10478200at2759"/>
<accession>A0A8K0NAA7</accession>
<organism evidence="1 2">
    <name type="scientific">Cocos nucifera</name>
    <name type="common">Coconut palm</name>
    <dbReference type="NCBI Taxonomy" id="13894"/>
    <lineage>
        <taxon>Eukaryota</taxon>
        <taxon>Viridiplantae</taxon>
        <taxon>Streptophyta</taxon>
        <taxon>Embryophyta</taxon>
        <taxon>Tracheophyta</taxon>
        <taxon>Spermatophyta</taxon>
        <taxon>Magnoliopsida</taxon>
        <taxon>Liliopsida</taxon>
        <taxon>Arecaceae</taxon>
        <taxon>Arecoideae</taxon>
        <taxon>Cocoseae</taxon>
        <taxon>Attaleinae</taxon>
        <taxon>Cocos</taxon>
    </lineage>
</organism>
<name>A0A8K0NAA7_COCNU</name>
<dbReference type="AlphaFoldDB" id="A0A8K0NAA7"/>
<dbReference type="Proteomes" id="UP000797356">
    <property type="component" value="Chromosome 11"/>
</dbReference>
<sequence>MQSVELSFMDGNFWRLSDPKEEEPKGVRLQWFFGLHGWEAIEVADSKPEPEPVVHMDEGRLTFGSSWVGLVSGSLTKEKMACRQRGQAIEPGGPRLTVEMLPVEHKYSAHLVQNS</sequence>
<dbReference type="EMBL" id="CM017882">
    <property type="protein sequence ID" value="KAG1364085.1"/>
    <property type="molecule type" value="Genomic_DNA"/>
</dbReference>
<reference evidence="1" key="1">
    <citation type="journal article" date="2017" name="Gigascience">
        <title>The genome draft of coconut (Cocos nucifera).</title>
        <authorList>
            <person name="Xiao Y."/>
            <person name="Xu P."/>
            <person name="Fan H."/>
            <person name="Baudouin L."/>
            <person name="Xia W."/>
            <person name="Bocs S."/>
            <person name="Xu J."/>
            <person name="Li Q."/>
            <person name="Guo A."/>
            <person name="Zhou L."/>
            <person name="Li J."/>
            <person name="Wu Y."/>
            <person name="Ma Z."/>
            <person name="Armero A."/>
            <person name="Issali A.E."/>
            <person name="Liu N."/>
            <person name="Peng M."/>
            <person name="Yang Y."/>
        </authorList>
    </citation>
    <scope>NUCLEOTIDE SEQUENCE</scope>
    <source>
        <tissue evidence="1">Spear leaf of Hainan Tall coconut</tissue>
    </source>
</reference>
<keyword evidence="2" id="KW-1185">Reference proteome</keyword>
<comment type="caution">
    <text evidence="1">The sequence shown here is derived from an EMBL/GenBank/DDBJ whole genome shotgun (WGS) entry which is preliminary data.</text>
</comment>
<reference evidence="1" key="2">
    <citation type="submission" date="2019-07" db="EMBL/GenBank/DDBJ databases">
        <authorList>
            <person name="Yang Y."/>
            <person name="Bocs S."/>
            <person name="Baudouin L."/>
        </authorList>
    </citation>
    <scope>NUCLEOTIDE SEQUENCE</scope>
    <source>
        <tissue evidence="1">Spear leaf of Hainan Tall coconut</tissue>
    </source>
</reference>
<gene>
    <name evidence="1" type="ORF">COCNU_11G009120</name>
</gene>
<protein>
    <submittedName>
        <fullName evidence="1">Uncharacterized protein</fullName>
    </submittedName>
</protein>
<evidence type="ECO:0000313" key="1">
    <source>
        <dbReference type="EMBL" id="KAG1364085.1"/>
    </source>
</evidence>